<feature type="transmembrane region" description="Helical" evidence="1">
    <location>
        <begin position="60"/>
        <end position="79"/>
    </location>
</feature>
<evidence type="ECO:0000313" key="2">
    <source>
        <dbReference type="EMBL" id="KAK7278704.1"/>
    </source>
</evidence>
<sequence>MKRPLQHPSCYAPFRLRRARRLGRASKGNTSLVLSHASRRFVLLLHCYQTPDTVIHLNNLYAFLLGFLVTLFIHALLVFDEIPVPSFRLLIDQSVL</sequence>
<comment type="caution">
    <text evidence="2">The sequence shown here is derived from an EMBL/GenBank/DDBJ whole genome shotgun (WGS) entry which is preliminary data.</text>
</comment>
<keyword evidence="1" id="KW-1133">Transmembrane helix</keyword>
<keyword evidence="3" id="KW-1185">Reference proteome</keyword>
<dbReference type="Proteomes" id="UP001359559">
    <property type="component" value="Unassembled WGS sequence"/>
</dbReference>
<evidence type="ECO:0000256" key="1">
    <source>
        <dbReference type="SAM" id="Phobius"/>
    </source>
</evidence>
<name>A0AAN9FN76_CLITE</name>
<reference evidence="2 3" key="1">
    <citation type="submission" date="2024-01" db="EMBL/GenBank/DDBJ databases">
        <title>The genomes of 5 underutilized Papilionoideae crops provide insights into root nodulation and disease resistance.</title>
        <authorList>
            <person name="Yuan L."/>
        </authorList>
    </citation>
    <scope>NUCLEOTIDE SEQUENCE [LARGE SCALE GENOMIC DNA]</scope>
    <source>
        <strain evidence="2">LY-2023</strain>
        <tissue evidence="2">Leaf</tissue>
    </source>
</reference>
<protein>
    <submittedName>
        <fullName evidence="2">Uncharacterized protein</fullName>
    </submittedName>
</protein>
<keyword evidence="1" id="KW-0812">Transmembrane</keyword>
<keyword evidence="1" id="KW-0472">Membrane</keyword>
<organism evidence="2 3">
    <name type="scientific">Clitoria ternatea</name>
    <name type="common">Butterfly pea</name>
    <dbReference type="NCBI Taxonomy" id="43366"/>
    <lineage>
        <taxon>Eukaryota</taxon>
        <taxon>Viridiplantae</taxon>
        <taxon>Streptophyta</taxon>
        <taxon>Embryophyta</taxon>
        <taxon>Tracheophyta</taxon>
        <taxon>Spermatophyta</taxon>
        <taxon>Magnoliopsida</taxon>
        <taxon>eudicotyledons</taxon>
        <taxon>Gunneridae</taxon>
        <taxon>Pentapetalae</taxon>
        <taxon>rosids</taxon>
        <taxon>fabids</taxon>
        <taxon>Fabales</taxon>
        <taxon>Fabaceae</taxon>
        <taxon>Papilionoideae</taxon>
        <taxon>50 kb inversion clade</taxon>
        <taxon>NPAAA clade</taxon>
        <taxon>indigoferoid/millettioid clade</taxon>
        <taxon>Phaseoleae</taxon>
        <taxon>Clitoria</taxon>
    </lineage>
</organism>
<dbReference type="AlphaFoldDB" id="A0AAN9FN76"/>
<evidence type="ECO:0000313" key="3">
    <source>
        <dbReference type="Proteomes" id="UP001359559"/>
    </source>
</evidence>
<proteinExistence type="predicted"/>
<gene>
    <name evidence="2" type="ORF">RJT34_23740</name>
</gene>
<dbReference type="EMBL" id="JAYKXN010000006">
    <property type="protein sequence ID" value="KAK7278704.1"/>
    <property type="molecule type" value="Genomic_DNA"/>
</dbReference>
<accession>A0AAN9FN76</accession>